<keyword evidence="2" id="KW-0812">Transmembrane</keyword>
<protein>
    <submittedName>
        <fullName evidence="3">Uncharacterized protein</fullName>
    </submittedName>
</protein>
<reference evidence="3" key="1">
    <citation type="submission" date="2019-08" db="EMBL/GenBank/DDBJ databases">
        <title>The improved chromosome-level genome for the pearl oyster Pinctada fucata martensii using PacBio sequencing and Hi-C.</title>
        <authorList>
            <person name="Zheng Z."/>
        </authorList>
    </citation>
    <scope>NUCLEOTIDE SEQUENCE</scope>
    <source>
        <strain evidence="3">ZZ-2019</strain>
        <tissue evidence="3">Adductor muscle</tissue>
    </source>
</reference>
<proteinExistence type="predicted"/>
<keyword evidence="4" id="KW-1185">Reference proteome</keyword>
<dbReference type="EMBL" id="VSWD01000010">
    <property type="protein sequence ID" value="KAK3090520.1"/>
    <property type="molecule type" value="Genomic_DNA"/>
</dbReference>
<feature type="transmembrane region" description="Helical" evidence="2">
    <location>
        <begin position="178"/>
        <end position="198"/>
    </location>
</feature>
<keyword evidence="2" id="KW-0472">Membrane</keyword>
<evidence type="ECO:0000313" key="4">
    <source>
        <dbReference type="Proteomes" id="UP001186944"/>
    </source>
</evidence>
<name>A0AA89BPF7_PINIB</name>
<accession>A0AA89BPF7</accession>
<feature type="compositionally biased region" description="Polar residues" evidence="1">
    <location>
        <begin position="231"/>
        <end position="243"/>
    </location>
</feature>
<sequence length="372" mass="41719">MLKFLPQTDKQTDGPKAICPRFFDYGGLEIHMQQKNKFCFHDQTFRRCETDLGQDECIDCPLNYFNCEVIDTVSENAANLVRTDMLDEICRKNPTCLPGSILKEGDICRYMETGDYCECDRKNLFIGDDWNTCTVIKSMALKSRIQQQGQELKQNGTVGPCDEGFYKDKDDLSTCKRWTHAGVFVLAVIVLISITIYLRCGSQISEFFKHINIRSPDHTLPITALQVPLTSANDGNQGASDNEQLQASQSSQLSSCHTNDKVETCTEQTYLKSETDVLPNTMQDNESLTWGNYSAHYKQDHEGNTSGHYHQSMENKNISTASSSSDGSSCHDKPTAKVTPFKQDNTMEEPPVPNNTDSLRLTSAPPLDSLLT</sequence>
<dbReference type="AlphaFoldDB" id="A0AA89BPF7"/>
<evidence type="ECO:0000256" key="1">
    <source>
        <dbReference type="SAM" id="MobiDB-lite"/>
    </source>
</evidence>
<gene>
    <name evidence="3" type="ORF">FSP39_012453</name>
</gene>
<keyword evidence="2" id="KW-1133">Transmembrane helix</keyword>
<dbReference type="Proteomes" id="UP001186944">
    <property type="component" value="Unassembled WGS sequence"/>
</dbReference>
<comment type="caution">
    <text evidence="3">The sequence shown here is derived from an EMBL/GenBank/DDBJ whole genome shotgun (WGS) entry which is preliminary data.</text>
</comment>
<feature type="compositionally biased region" description="Low complexity" evidence="1">
    <location>
        <begin position="244"/>
        <end position="255"/>
    </location>
</feature>
<evidence type="ECO:0000256" key="2">
    <source>
        <dbReference type="SAM" id="Phobius"/>
    </source>
</evidence>
<organism evidence="3 4">
    <name type="scientific">Pinctada imbricata</name>
    <name type="common">Atlantic pearl-oyster</name>
    <name type="synonym">Pinctada martensii</name>
    <dbReference type="NCBI Taxonomy" id="66713"/>
    <lineage>
        <taxon>Eukaryota</taxon>
        <taxon>Metazoa</taxon>
        <taxon>Spiralia</taxon>
        <taxon>Lophotrochozoa</taxon>
        <taxon>Mollusca</taxon>
        <taxon>Bivalvia</taxon>
        <taxon>Autobranchia</taxon>
        <taxon>Pteriomorphia</taxon>
        <taxon>Pterioida</taxon>
        <taxon>Pterioidea</taxon>
        <taxon>Pteriidae</taxon>
        <taxon>Pinctada</taxon>
    </lineage>
</organism>
<feature type="compositionally biased region" description="Low complexity" evidence="1">
    <location>
        <begin position="319"/>
        <end position="328"/>
    </location>
</feature>
<feature type="region of interest" description="Disordered" evidence="1">
    <location>
        <begin position="231"/>
        <end position="258"/>
    </location>
</feature>
<feature type="region of interest" description="Disordered" evidence="1">
    <location>
        <begin position="318"/>
        <end position="372"/>
    </location>
</feature>
<evidence type="ECO:0000313" key="3">
    <source>
        <dbReference type="EMBL" id="KAK3090520.1"/>
    </source>
</evidence>